<keyword evidence="14" id="KW-0862">Zinc</keyword>
<dbReference type="InterPro" id="IPR018223">
    <property type="entry name" value="Arginosuc_synth_CS"/>
</dbReference>
<dbReference type="SUPFAM" id="SSF52402">
    <property type="entry name" value="Adenine nucleotide alpha hydrolases-like"/>
    <property type="match status" value="1"/>
</dbReference>
<dbReference type="InterPro" id="IPR014183">
    <property type="entry name" value="ADH_3"/>
</dbReference>
<dbReference type="SUPFAM" id="SSF51735">
    <property type="entry name" value="NAD(P)-binding Rossmann-fold domains"/>
    <property type="match status" value="1"/>
</dbReference>
<evidence type="ECO:0000256" key="16">
    <source>
        <dbReference type="ARBA" id="ARBA00023002"/>
    </source>
</evidence>
<dbReference type="Gene3D" id="3.90.1260.10">
    <property type="entry name" value="Argininosuccinate synthetase, chain A, domain 2"/>
    <property type="match status" value="1"/>
</dbReference>
<evidence type="ECO:0000256" key="23">
    <source>
        <dbReference type="SAM" id="MobiDB-lite"/>
    </source>
</evidence>
<dbReference type="Pfam" id="PF20979">
    <property type="entry name" value="Arginosuc_syn_C"/>
    <property type="match status" value="1"/>
</dbReference>
<keyword evidence="29" id="KW-1185">Reference proteome</keyword>
<evidence type="ECO:0000256" key="21">
    <source>
        <dbReference type="ARBA" id="ARBA00049164"/>
    </source>
</evidence>
<accession>A0AAV2ZED8</accession>
<keyword evidence="12" id="KW-0479">Metal-binding</keyword>
<dbReference type="Pfam" id="PF00107">
    <property type="entry name" value="ADH_zinc_N"/>
    <property type="match status" value="1"/>
</dbReference>
<evidence type="ECO:0000313" key="28">
    <source>
        <dbReference type="EMBL" id="DBA03657.1"/>
    </source>
</evidence>
<evidence type="ECO:0000259" key="24">
    <source>
        <dbReference type="Pfam" id="PF00107"/>
    </source>
</evidence>
<dbReference type="EMBL" id="DAKRPA010000017">
    <property type="protein sequence ID" value="DBA03657.1"/>
    <property type="molecule type" value="Genomic_DNA"/>
</dbReference>
<comment type="catalytic activity">
    <reaction evidence="21">
        <text>a secondary alcohol + NAD(+) = a ketone + NADH + H(+)</text>
        <dbReference type="Rhea" id="RHEA:10740"/>
        <dbReference type="ChEBI" id="CHEBI:15378"/>
        <dbReference type="ChEBI" id="CHEBI:17087"/>
        <dbReference type="ChEBI" id="CHEBI:35681"/>
        <dbReference type="ChEBI" id="CHEBI:57540"/>
        <dbReference type="ChEBI" id="CHEBI:57945"/>
        <dbReference type="EC" id="1.1.1.1"/>
    </reaction>
</comment>
<keyword evidence="11" id="KW-0028">Amino-acid biosynthesis</keyword>
<dbReference type="PROSITE" id="PS00564">
    <property type="entry name" value="ARGININOSUCCIN_SYN_1"/>
    <property type="match status" value="1"/>
</dbReference>
<dbReference type="InterPro" id="IPR001518">
    <property type="entry name" value="Arginosuc_synth"/>
</dbReference>
<evidence type="ECO:0000256" key="8">
    <source>
        <dbReference type="ARBA" id="ARBA00014810"/>
    </source>
</evidence>
<dbReference type="HAMAP" id="MF_00005">
    <property type="entry name" value="Arg_succ_synth_type1"/>
    <property type="match status" value="1"/>
</dbReference>
<evidence type="ECO:0000256" key="3">
    <source>
        <dbReference type="ARBA" id="ARBA00010902"/>
    </source>
</evidence>
<dbReference type="Pfam" id="PF08240">
    <property type="entry name" value="ADH_N"/>
    <property type="match status" value="1"/>
</dbReference>
<evidence type="ECO:0000256" key="11">
    <source>
        <dbReference type="ARBA" id="ARBA00022605"/>
    </source>
</evidence>
<keyword evidence="17" id="KW-0520">NAD</keyword>
<dbReference type="InterPro" id="IPR013154">
    <property type="entry name" value="ADH-like_N"/>
</dbReference>
<dbReference type="Gene3D" id="3.40.50.720">
    <property type="entry name" value="NAD(P)-binding Rossmann-like Domain"/>
    <property type="match status" value="1"/>
</dbReference>
<dbReference type="CDD" id="cd01999">
    <property type="entry name" value="ASS"/>
    <property type="match status" value="1"/>
</dbReference>
<comment type="caution">
    <text evidence="28">The sequence shown here is derived from an EMBL/GenBank/DDBJ whole genome shotgun (WGS) entry which is preliminary data.</text>
</comment>
<dbReference type="Gene3D" id="1.20.5.470">
    <property type="entry name" value="Single helix bin"/>
    <property type="match status" value="1"/>
</dbReference>
<feature type="domain" description="Arginosuccinate synthase-like N-terminal" evidence="25">
    <location>
        <begin position="398"/>
        <end position="563"/>
    </location>
</feature>
<dbReference type="Gene3D" id="3.90.180.10">
    <property type="entry name" value="Medium-chain alcohol dehydrogenases, catalytic domain"/>
    <property type="match status" value="1"/>
</dbReference>
<dbReference type="GO" id="GO:0005737">
    <property type="term" value="C:cytoplasm"/>
    <property type="evidence" value="ECO:0007669"/>
    <property type="project" value="TreeGrafter"/>
</dbReference>
<keyword evidence="16" id="KW-0560">Oxidoreductase</keyword>
<evidence type="ECO:0000256" key="20">
    <source>
        <dbReference type="ARBA" id="ARBA00048110"/>
    </source>
</evidence>
<dbReference type="FunFam" id="3.90.1260.10:FF:000003">
    <property type="entry name" value="Argininosuccinate synthase"/>
    <property type="match status" value="1"/>
</dbReference>
<dbReference type="NCBIfam" id="TIGR00032">
    <property type="entry name" value="argG"/>
    <property type="match status" value="1"/>
</dbReference>
<keyword evidence="10" id="KW-0436">Ligase</keyword>
<evidence type="ECO:0000313" key="29">
    <source>
        <dbReference type="Proteomes" id="UP001146120"/>
    </source>
</evidence>
<dbReference type="GO" id="GO:0004022">
    <property type="term" value="F:alcohol dehydrogenase (NAD+) activity"/>
    <property type="evidence" value="ECO:0007669"/>
    <property type="project" value="UniProtKB-EC"/>
</dbReference>
<dbReference type="FunFam" id="3.90.180.10:FF:000001">
    <property type="entry name" value="S-(hydroxymethyl)glutathione dehydrogenase"/>
    <property type="match status" value="1"/>
</dbReference>
<dbReference type="InterPro" id="IPR002328">
    <property type="entry name" value="ADH_Zn_CS"/>
</dbReference>
<dbReference type="InterPro" id="IPR011032">
    <property type="entry name" value="GroES-like_sf"/>
</dbReference>
<dbReference type="InterPro" id="IPR013149">
    <property type="entry name" value="ADH-like_C"/>
</dbReference>
<dbReference type="PROSITE" id="PS00059">
    <property type="entry name" value="ADH_ZINC"/>
    <property type="match status" value="1"/>
</dbReference>
<dbReference type="FunFam" id="3.40.50.720:FF:000003">
    <property type="entry name" value="S-(hydroxymethyl)glutathione dehydrogenase"/>
    <property type="match status" value="1"/>
</dbReference>
<feature type="domain" description="Arginosuccinate synthase C-terminal" evidence="27">
    <location>
        <begin position="572"/>
        <end position="800"/>
    </location>
</feature>
<evidence type="ECO:0000259" key="25">
    <source>
        <dbReference type="Pfam" id="PF00764"/>
    </source>
</evidence>
<evidence type="ECO:0000256" key="22">
    <source>
        <dbReference type="ARBA" id="ARBA00049243"/>
    </source>
</evidence>
<name>A0AAV2ZED8_9STRA</name>
<dbReference type="InterPro" id="IPR024074">
    <property type="entry name" value="AS_cat/multimer_dom_body"/>
</dbReference>
<evidence type="ECO:0000256" key="14">
    <source>
        <dbReference type="ARBA" id="ARBA00022833"/>
    </source>
</evidence>
<dbReference type="NCBIfam" id="TIGR02818">
    <property type="entry name" value="adh_III_F_hyde"/>
    <property type="match status" value="1"/>
</dbReference>
<dbReference type="InterPro" id="IPR036291">
    <property type="entry name" value="NAD(P)-bd_dom_sf"/>
</dbReference>
<evidence type="ECO:0000256" key="13">
    <source>
        <dbReference type="ARBA" id="ARBA00022741"/>
    </source>
</evidence>
<comment type="similarity">
    <text evidence="3">Belongs to the zinc-containing alcohol dehydrogenase family. Class-III subfamily.</text>
</comment>
<dbReference type="CDD" id="cd16653">
    <property type="entry name" value="RING-like_Rtf2"/>
    <property type="match status" value="1"/>
</dbReference>
<evidence type="ECO:0000256" key="15">
    <source>
        <dbReference type="ARBA" id="ARBA00022840"/>
    </source>
</evidence>
<evidence type="ECO:0000256" key="4">
    <source>
        <dbReference type="ARBA" id="ARBA00011881"/>
    </source>
</evidence>
<evidence type="ECO:0000259" key="26">
    <source>
        <dbReference type="Pfam" id="PF08240"/>
    </source>
</evidence>
<dbReference type="GO" id="GO:0046294">
    <property type="term" value="P:formaldehyde catabolic process"/>
    <property type="evidence" value="ECO:0007669"/>
    <property type="project" value="InterPro"/>
</dbReference>
<dbReference type="InterPro" id="IPR014729">
    <property type="entry name" value="Rossmann-like_a/b/a_fold"/>
</dbReference>
<gene>
    <name evidence="28" type="ORF">N0F65_006836</name>
</gene>
<keyword evidence="15" id="KW-0067">ATP-binding</keyword>
<dbReference type="GO" id="GO:0051903">
    <property type="term" value="F:S-(hydroxymethyl)glutathione dehydrogenase [NAD(P)+] activity"/>
    <property type="evidence" value="ECO:0007669"/>
    <property type="project" value="UniProtKB-EC"/>
</dbReference>
<dbReference type="CDD" id="cd08300">
    <property type="entry name" value="alcohol_DH_class_III"/>
    <property type="match status" value="1"/>
</dbReference>
<dbReference type="InterPro" id="IPR027799">
    <property type="entry name" value="Rtf2_RING-finger"/>
</dbReference>
<reference evidence="28" key="1">
    <citation type="submission" date="2022-11" db="EMBL/GenBank/DDBJ databases">
        <authorList>
            <person name="Morgan W.R."/>
            <person name="Tartar A."/>
        </authorList>
    </citation>
    <scope>NUCLEOTIDE SEQUENCE</scope>
    <source>
        <strain evidence="28">ARSEF 373</strain>
    </source>
</reference>
<evidence type="ECO:0000256" key="5">
    <source>
        <dbReference type="ARBA" id="ARBA00012286"/>
    </source>
</evidence>
<organism evidence="28 29">
    <name type="scientific">Lagenidium giganteum</name>
    <dbReference type="NCBI Taxonomy" id="4803"/>
    <lineage>
        <taxon>Eukaryota</taxon>
        <taxon>Sar</taxon>
        <taxon>Stramenopiles</taxon>
        <taxon>Oomycota</taxon>
        <taxon>Peronosporomycetes</taxon>
        <taxon>Pythiales</taxon>
        <taxon>Pythiaceae</taxon>
    </lineage>
</organism>
<dbReference type="GO" id="GO:0000053">
    <property type="term" value="P:argininosuccinate metabolic process"/>
    <property type="evidence" value="ECO:0007669"/>
    <property type="project" value="TreeGrafter"/>
</dbReference>
<comment type="pathway">
    <text evidence="2">Amino-acid biosynthesis; L-arginine biosynthesis; L-arginine from L-ornithine and carbamoyl phosphate: step 2/3.</text>
</comment>
<dbReference type="GO" id="GO:0005524">
    <property type="term" value="F:ATP binding"/>
    <property type="evidence" value="ECO:0007669"/>
    <property type="project" value="UniProtKB-KW"/>
</dbReference>
<dbReference type="SUPFAM" id="SSF69864">
    <property type="entry name" value="Argininosuccinate synthetase, C-terminal domain"/>
    <property type="match status" value="1"/>
</dbReference>
<dbReference type="PANTHER" id="PTHR11587">
    <property type="entry name" value="ARGININOSUCCINATE SYNTHASE"/>
    <property type="match status" value="1"/>
</dbReference>
<evidence type="ECO:0000256" key="9">
    <source>
        <dbReference type="ARBA" id="ARBA00022571"/>
    </source>
</evidence>
<dbReference type="Pfam" id="PF00764">
    <property type="entry name" value="Arginosuc_synth"/>
    <property type="match status" value="1"/>
</dbReference>
<comment type="catalytic activity">
    <reaction evidence="22">
        <text>a primary alcohol + NAD(+) = an aldehyde + NADH + H(+)</text>
        <dbReference type="Rhea" id="RHEA:10736"/>
        <dbReference type="ChEBI" id="CHEBI:15378"/>
        <dbReference type="ChEBI" id="CHEBI:15734"/>
        <dbReference type="ChEBI" id="CHEBI:17478"/>
        <dbReference type="ChEBI" id="CHEBI:57540"/>
        <dbReference type="ChEBI" id="CHEBI:57945"/>
        <dbReference type="EC" id="1.1.1.1"/>
    </reaction>
</comment>
<dbReference type="EC" id="1.1.1.1" evidence="7"/>
<sequence length="1104" mass="120762">MSTAAPITCKAAVCWKAKEDFVIEEVIVDPPREGEVRIKILATGVCHTDEYTRSGQDPEGIFPCIMGHEGAGIVESVGTNVTTVKVGDHVIPCYTPQCRKCKFCKSSKTNLCSIIRSTQGKGVMPDGTSRFKCKRNNETLFHFMGTSTFSEYTVLPEISVAKVNEAAPLEKVCLLGCGITTGFGAVMNTMKVEKGATVAVFGLGAVGLAVIMGAKAAGARRIIAVDINPKKFAIAKEFGATECVNPKDHGDKPIQQVLIDMTEEDGFGGLDYTFECIGLAHTMRAAIECCHKGWGQSCIIGVAASGVEISTRPFQLVTGRRWAGSAFGGYKSRDGVPALVDMYLKKELKVDEFITHHFNLDEINEAFHAMHAGDTPTATAAPRRKPTKMSVQAKPGDKVVLAYSGGLDTSIILKWLVNKGFEVICYCANVGQQGEDYEKVKAKAVSLGAKKVYVEDLREEFVRDYIFEAVKANAIYESRYLLGTSLARPVIAKKQVEIAQKEGAIYLAHGATGKGNDQVRFELCAQALDPKLKTIAPWRDAEFIEKFKGRPDLLKYAAEQNIPVDATPKAPYSVDENLYHTSYEAGMLEDPMTPPMAEMFKMTVDPKKAPDQSEKIKIRFEKGVPVGVTNLTTNSAEITGPLDLFLELNKYGNKHGIGRIDIVENRFVGIKSRGVYETPGGTILRAAHLDLEGLCMDREVMKVRDSLSAKFAEYAYNGFWFAPEMEFVRHAIEFSQTNLTGEVHLELYKGNVTVIGRKSDFALYSADLASMDQEGGGAHFDYNPADSQGFIRINATRLKAWNHIAKKHQSSVLANANSGSMGNDGGVVAVKRKFMRHANTKPKDEKGDAEMLRMRKMQLCAISEQPLRAPIVVCALGNLYNKEALLEHLLARTVPAKFAHISSLKDVVTCNFSQQKDGGSDDAKVANYVCPVTMTELNGKQPFVVLGGCGCVVSERALKEVQSKECLVCGKPMDTNKLIHLFLSEAKYAEEQQRLLAKKAEEKLLKKEKKRSKEKAARDVDGGEEKKEKKNKKRKTEAGEKNHAATLQAGGGQSNRIAIDAASSIAKEKASNKVFASLFSTDKDSKKSANDLLMTVGGLRYTLS</sequence>
<reference evidence="28" key="2">
    <citation type="journal article" date="2023" name="Microbiol Resour">
        <title>Decontamination and Annotation of the Draft Genome Sequence of the Oomycete Lagenidium giganteum ARSEF 373.</title>
        <authorList>
            <person name="Morgan W.R."/>
            <person name="Tartar A."/>
        </authorList>
    </citation>
    <scope>NUCLEOTIDE SEQUENCE</scope>
    <source>
        <strain evidence="28">ARSEF 373</strain>
    </source>
</reference>
<comment type="subunit">
    <text evidence="4">Homotetramer.</text>
</comment>
<comment type="cofactor">
    <cofactor evidence="1">
        <name>Zn(2+)</name>
        <dbReference type="ChEBI" id="CHEBI:29105"/>
    </cofactor>
</comment>
<feature type="domain" description="Alcohol dehydrogenase-like N-terminal" evidence="26">
    <location>
        <begin position="33"/>
        <end position="164"/>
    </location>
</feature>
<feature type="compositionally biased region" description="Basic and acidic residues" evidence="23">
    <location>
        <begin position="1014"/>
        <end position="1028"/>
    </location>
</feature>
<dbReference type="GO" id="GO:0004055">
    <property type="term" value="F:argininosuccinate synthase activity"/>
    <property type="evidence" value="ECO:0007669"/>
    <property type="project" value="UniProtKB-EC"/>
</dbReference>
<dbReference type="PANTHER" id="PTHR11587:SF2">
    <property type="entry name" value="ARGININOSUCCINATE SYNTHASE"/>
    <property type="match status" value="1"/>
</dbReference>
<protein>
    <recommendedName>
        <fullName evidence="8">Argininosuccinate synthase</fullName>
        <ecNumber evidence="7">1.1.1.1</ecNumber>
        <ecNumber evidence="6">1.1.1.284</ecNumber>
        <ecNumber evidence="5">6.3.4.5</ecNumber>
    </recommendedName>
    <alternativeName>
        <fullName evidence="18">Citrulline--aspartate ligase</fullName>
    </alternativeName>
</protein>
<dbReference type="GO" id="GO:0006526">
    <property type="term" value="P:L-arginine biosynthetic process"/>
    <property type="evidence" value="ECO:0007669"/>
    <property type="project" value="UniProtKB-KW"/>
</dbReference>
<evidence type="ECO:0000256" key="12">
    <source>
        <dbReference type="ARBA" id="ARBA00022723"/>
    </source>
</evidence>
<dbReference type="Pfam" id="PF04641">
    <property type="entry name" value="Rtf2"/>
    <property type="match status" value="1"/>
</dbReference>
<dbReference type="GO" id="GO:0008270">
    <property type="term" value="F:zinc ion binding"/>
    <property type="evidence" value="ECO:0007669"/>
    <property type="project" value="InterPro"/>
</dbReference>
<feature type="domain" description="Alcohol dehydrogenase-like C-terminal" evidence="24">
    <location>
        <begin position="205"/>
        <end position="338"/>
    </location>
</feature>
<evidence type="ECO:0000256" key="18">
    <source>
        <dbReference type="ARBA" id="ARBA00029916"/>
    </source>
</evidence>
<dbReference type="EC" id="1.1.1.284" evidence="6"/>
<evidence type="ECO:0000256" key="19">
    <source>
        <dbReference type="ARBA" id="ARBA00047793"/>
    </source>
</evidence>
<evidence type="ECO:0000256" key="17">
    <source>
        <dbReference type="ARBA" id="ARBA00023027"/>
    </source>
</evidence>
<evidence type="ECO:0000256" key="2">
    <source>
        <dbReference type="ARBA" id="ARBA00004967"/>
    </source>
</evidence>
<dbReference type="SUPFAM" id="SSF50129">
    <property type="entry name" value="GroES-like"/>
    <property type="match status" value="1"/>
</dbReference>
<dbReference type="PROSITE" id="PS00565">
    <property type="entry name" value="ARGININOSUCCIN_SYN_2"/>
    <property type="match status" value="1"/>
</dbReference>
<dbReference type="InterPro" id="IPR023434">
    <property type="entry name" value="Arginosuc_synth_type_1_subfam"/>
</dbReference>
<dbReference type="EC" id="6.3.4.5" evidence="5"/>
<evidence type="ECO:0000259" key="27">
    <source>
        <dbReference type="Pfam" id="PF20979"/>
    </source>
</evidence>
<dbReference type="Gene3D" id="3.40.50.620">
    <property type="entry name" value="HUPs"/>
    <property type="match status" value="1"/>
</dbReference>
<dbReference type="InterPro" id="IPR048267">
    <property type="entry name" value="Arginosuc_syn_N"/>
</dbReference>
<keyword evidence="13" id="KW-0547">Nucleotide-binding</keyword>
<proteinExistence type="inferred from homology"/>
<comment type="catalytic activity">
    <reaction evidence="20">
        <text>S-(hydroxymethyl)glutathione + NAD(+) = S-formylglutathione + NADH + H(+)</text>
        <dbReference type="Rhea" id="RHEA:19985"/>
        <dbReference type="ChEBI" id="CHEBI:15378"/>
        <dbReference type="ChEBI" id="CHEBI:57540"/>
        <dbReference type="ChEBI" id="CHEBI:57688"/>
        <dbReference type="ChEBI" id="CHEBI:57945"/>
        <dbReference type="ChEBI" id="CHEBI:58758"/>
        <dbReference type="EC" id="1.1.1.284"/>
    </reaction>
</comment>
<dbReference type="InterPro" id="IPR048268">
    <property type="entry name" value="Arginosuc_syn_C"/>
</dbReference>
<evidence type="ECO:0000256" key="6">
    <source>
        <dbReference type="ARBA" id="ARBA00012309"/>
    </source>
</evidence>
<keyword evidence="9" id="KW-0055">Arginine biosynthesis</keyword>
<dbReference type="NCBIfam" id="NF001770">
    <property type="entry name" value="PRK00509.1"/>
    <property type="match status" value="1"/>
</dbReference>
<dbReference type="AlphaFoldDB" id="A0AAV2ZED8"/>
<evidence type="ECO:0000256" key="1">
    <source>
        <dbReference type="ARBA" id="ARBA00001947"/>
    </source>
</evidence>
<evidence type="ECO:0000256" key="10">
    <source>
        <dbReference type="ARBA" id="ARBA00022598"/>
    </source>
</evidence>
<dbReference type="FunFam" id="3.40.50.620:FF:000019">
    <property type="entry name" value="Argininosuccinate synthase"/>
    <property type="match status" value="1"/>
</dbReference>
<comment type="catalytic activity">
    <reaction evidence="19">
        <text>S-(hydroxymethyl)glutathione + NADP(+) = S-formylglutathione + NADPH + H(+)</text>
        <dbReference type="Rhea" id="RHEA:19981"/>
        <dbReference type="ChEBI" id="CHEBI:15378"/>
        <dbReference type="ChEBI" id="CHEBI:57688"/>
        <dbReference type="ChEBI" id="CHEBI:57783"/>
        <dbReference type="ChEBI" id="CHEBI:58349"/>
        <dbReference type="ChEBI" id="CHEBI:58758"/>
        <dbReference type="EC" id="1.1.1.284"/>
    </reaction>
</comment>
<dbReference type="GO" id="GO:0000050">
    <property type="term" value="P:urea cycle"/>
    <property type="evidence" value="ECO:0007669"/>
    <property type="project" value="TreeGrafter"/>
</dbReference>
<feature type="region of interest" description="Disordered" evidence="23">
    <location>
        <begin position="1006"/>
        <end position="1053"/>
    </location>
</feature>
<evidence type="ECO:0000256" key="7">
    <source>
        <dbReference type="ARBA" id="ARBA00013190"/>
    </source>
</evidence>
<dbReference type="Proteomes" id="UP001146120">
    <property type="component" value="Unassembled WGS sequence"/>
</dbReference>